<evidence type="ECO:0000313" key="14">
    <source>
        <dbReference type="EMBL" id="EMP28521.1"/>
    </source>
</evidence>
<evidence type="ECO:0000256" key="3">
    <source>
        <dbReference type="ARBA" id="ARBA00022475"/>
    </source>
</evidence>
<evidence type="ECO:0000256" key="4">
    <source>
        <dbReference type="ARBA" id="ARBA00022692"/>
    </source>
</evidence>
<name>M7AT21_CHEMY</name>
<dbReference type="eggNOG" id="ENOG502TEAR">
    <property type="taxonomic scope" value="Eukaryota"/>
</dbReference>
<feature type="transmembrane region" description="Helical" evidence="12">
    <location>
        <begin position="25"/>
        <end position="51"/>
    </location>
</feature>
<comment type="subcellular location">
    <subcellularLocation>
        <location evidence="1">Cell membrane</location>
        <topology evidence="1">Multi-pass membrane protein</topology>
    </subcellularLocation>
</comment>
<evidence type="ECO:0000256" key="9">
    <source>
        <dbReference type="ARBA" id="ARBA00023170"/>
    </source>
</evidence>
<dbReference type="PRINTS" id="PR00237">
    <property type="entry name" value="GPCRRHODOPSN"/>
</dbReference>
<dbReference type="InterPro" id="IPR017452">
    <property type="entry name" value="GPCR_Rhodpsn_7TM"/>
</dbReference>
<evidence type="ECO:0000256" key="5">
    <source>
        <dbReference type="ARBA" id="ARBA00022725"/>
    </source>
</evidence>
<accession>M7AT21</accession>
<keyword evidence="8 12" id="KW-0472">Membrane</keyword>
<dbReference type="EMBL" id="KB563010">
    <property type="protein sequence ID" value="EMP28521.1"/>
    <property type="molecule type" value="Genomic_DNA"/>
</dbReference>
<sequence length="459" mass="51437">MERENQTVATEFIFLKFTSLPQFQVLLFVLFRIIYIFSLMGNLFIILIVLMDSGLHTAMSFFICNLPQGSMQGSESLQQPGAASPKRGTFPVSSHLVSCKNTESLGLIPLSRTQALQQQNSSEGRICPIKSSGITPHRRCDEGFPGLMAKDNQTMVTDFILLGLSDDPQLQQFLFLVFLVIYLITFAGNMVIMGVIKADPQLHTPMYFFLSHLSFVDICYSSVTVPKMLENFLAEQKKISFNGCITQIFFFTLFVGVEIFTLSAMAYDRYTAICDPLHYLGIMNKRICVQMVLSIWALGFLHALINTVPVLNLYFCGPNAISHFSCELPPLLQLSCTDSTVNKVVLFATLVVFGLSSFLLTLVSYIHIISTVLKIRSMVGRHKAFSTCSSHLIVVGLLYLTGFFLYLKPNADSASMPDRLISIQYSILTPMLNPIIYSLKNKEVKTALGKTLRKFKFLK</sequence>
<dbReference type="CDD" id="cd15229">
    <property type="entry name" value="7tmA_OR8S1-like"/>
    <property type="match status" value="1"/>
</dbReference>
<dbReference type="InterPro" id="IPR000725">
    <property type="entry name" value="Olfact_rcpt"/>
</dbReference>
<evidence type="ECO:0000313" key="15">
    <source>
        <dbReference type="Proteomes" id="UP000031443"/>
    </source>
</evidence>
<feature type="transmembrane region" description="Helical" evidence="12">
    <location>
        <begin position="287"/>
        <end position="305"/>
    </location>
</feature>
<feature type="transmembrane region" description="Helical" evidence="12">
    <location>
        <begin position="344"/>
        <end position="368"/>
    </location>
</feature>
<keyword evidence="15" id="KW-1185">Reference proteome</keyword>
<feature type="transmembrane region" description="Helical" evidence="12">
    <location>
        <begin position="173"/>
        <end position="195"/>
    </location>
</feature>
<dbReference type="PANTHER" id="PTHR26452">
    <property type="entry name" value="OLFACTORY RECEPTOR"/>
    <property type="match status" value="1"/>
</dbReference>
<keyword evidence="9 11" id="KW-0675">Receptor</keyword>
<dbReference type="InterPro" id="IPR050516">
    <property type="entry name" value="Olfactory_GPCR"/>
</dbReference>
<feature type="domain" description="G-protein coupled receptors family 1 profile" evidence="13">
    <location>
        <begin position="188"/>
        <end position="437"/>
    </location>
</feature>
<evidence type="ECO:0000256" key="12">
    <source>
        <dbReference type="SAM" id="Phobius"/>
    </source>
</evidence>
<keyword evidence="10 11" id="KW-0807">Transducer</keyword>
<dbReference type="Pfam" id="PF13853">
    <property type="entry name" value="7tm_4"/>
    <property type="match status" value="1"/>
</dbReference>
<dbReference type="PRINTS" id="PR00245">
    <property type="entry name" value="OLFACTORYR"/>
</dbReference>
<dbReference type="Gene3D" id="1.20.1070.10">
    <property type="entry name" value="Rhodopsin 7-helix transmembrane proteins"/>
    <property type="match status" value="2"/>
</dbReference>
<proteinExistence type="inferred from homology"/>
<dbReference type="Proteomes" id="UP000031443">
    <property type="component" value="Unassembled WGS sequence"/>
</dbReference>
<feature type="transmembrane region" description="Helical" evidence="12">
    <location>
        <begin position="419"/>
        <end position="439"/>
    </location>
</feature>
<dbReference type="InterPro" id="IPR000276">
    <property type="entry name" value="GPCR_Rhodpsn"/>
</dbReference>
<keyword evidence="7 11" id="KW-0297">G-protein coupled receptor</keyword>
<reference evidence="15" key="1">
    <citation type="journal article" date="2013" name="Nat. Genet.">
        <title>The draft genomes of soft-shell turtle and green sea turtle yield insights into the development and evolution of the turtle-specific body plan.</title>
        <authorList>
            <person name="Wang Z."/>
            <person name="Pascual-Anaya J."/>
            <person name="Zadissa A."/>
            <person name="Li W."/>
            <person name="Niimura Y."/>
            <person name="Huang Z."/>
            <person name="Li C."/>
            <person name="White S."/>
            <person name="Xiong Z."/>
            <person name="Fang D."/>
            <person name="Wang B."/>
            <person name="Ming Y."/>
            <person name="Chen Y."/>
            <person name="Zheng Y."/>
            <person name="Kuraku S."/>
            <person name="Pignatelli M."/>
            <person name="Herrero J."/>
            <person name="Beal K."/>
            <person name="Nozawa M."/>
            <person name="Li Q."/>
            <person name="Wang J."/>
            <person name="Zhang H."/>
            <person name="Yu L."/>
            <person name="Shigenobu S."/>
            <person name="Wang J."/>
            <person name="Liu J."/>
            <person name="Flicek P."/>
            <person name="Searle S."/>
            <person name="Wang J."/>
            <person name="Kuratani S."/>
            <person name="Yin Y."/>
            <person name="Aken B."/>
            <person name="Zhang G."/>
            <person name="Irie N."/>
        </authorList>
    </citation>
    <scope>NUCLEOTIDE SEQUENCE [LARGE SCALE GENOMIC DNA]</scope>
</reference>
<dbReference type="GO" id="GO:0005886">
    <property type="term" value="C:plasma membrane"/>
    <property type="evidence" value="ECO:0007669"/>
    <property type="project" value="UniProtKB-SubCell"/>
</dbReference>
<evidence type="ECO:0000256" key="11">
    <source>
        <dbReference type="RuleBase" id="RU000688"/>
    </source>
</evidence>
<protein>
    <submittedName>
        <fullName evidence="14">Olfactory receptor 5V1</fullName>
    </submittedName>
</protein>
<dbReference type="FunFam" id="1.20.1070.10:FF:000015">
    <property type="entry name" value="Olfactory receptor"/>
    <property type="match status" value="1"/>
</dbReference>
<keyword evidence="5" id="KW-0552">Olfaction</keyword>
<dbReference type="PROSITE" id="PS50262">
    <property type="entry name" value="G_PROTEIN_RECEP_F1_2"/>
    <property type="match status" value="1"/>
</dbReference>
<gene>
    <name evidence="14" type="ORF">UY3_14393</name>
</gene>
<dbReference type="GO" id="GO:0004930">
    <property type="term" value="F:G protein-coupled receptor activity"/>
    <property type="evidence" value="ECO:0007669"/>
    <property type="project" value="UniProtKB-KW"/>
</dbReference>
<dbReference type="FunFam" id="1.10.1220.70:FF:000001">
    <property type="entry name" value="Olfactory receptor"/>
    <property type="match status" value="1"/>
</dbReference>
<keyword evidence="6 12" id="KW-1133">Transmembrane helix</keyword>
<comment type="similarity">
    <text evidence="2 11">Belongs to the G-protein coupled receptor 1 family.</text>
</comment>
<keyword evidence="3" id="KW-1003">Cell membrane</keyword>
<feature type="transmembrane region" description="Helical" evidence="12">
    <location>
        <begin position="245"/>
        <end position="267"/>
    </location>
</feature>
<evidence type="ECO:0000259" key="13">
    <source>
        <dbReference type="PROSITE" id="PS50262"/>
    </source>
</evidence>
<evidence type="ECO:0000256" key="10">
    <source>
        <dbReference type="ARBA" id="ARBA00023224"/>
    </source>
</evidence>
<evidence type="ECO:0000256" key="7">
    <source>
        <dbReference type="ARBA" id="ARBA00023040"/>
    </source>
</evidence>
<evidence type="ECO:0000256" key="6">
    <source>
        <dbReference type="ARBA" id="ARBA00022989"/>
    </source>
</evidence>
<dbReference type="AlphaFoldDB" id="M7AT21"/>
<keyword evidence="5" id="KW-0716">Sensory transduction</keyword>
<feature type="transmembrane region" description="Helical" evidence="12">
    <location>
        <begin position="389"/>
        <end position="407"/>
    </location>
</feature>
<dbReference type="GO" id="GO:0004984">
    <property type="term" value="F:olfactory receptor activity"/>
    <property type="evidence" value="ECO:0007669"/>
    <property type="project" value="InterPro"/>
</dbReference>
<dbReference type="PROSITE" id="PS00237">
    <property type="entry name" value="G_PROTEIN_RECEP_F1_1"/>
    <property type="match status" value="1"/>
</dbReference>
<keyword evidence="4 11" id="KW-0812">Transmembrane</keyword>
<dbReference type="SUPFAM" id="SSF81321">
    <property type="entry name" value="Family A G protein-coupled receptor-like"/>
    <property type="match status" value="2"/>
</dbReference>
<evidence type="ECO:0000256" key="1">
    <source>
        <dbReference type="ARBA" id="ARBA00004651"/>
    </source>
</evidence>
<feature type="transmembrane region" description="Helical" evidence="12">
    <location>
        <begin position="207"/>
        <end position="225"/>
    </location>
</feature>
<organism evidence="14 15">
    <name type="scientific">Chelonia mydas</name>
    <name type="common">Green sea-turtle</name>
    <name type="synonym">Chelonia agassizi</name>
    <dbReference type="NCBI Taxonomy" id="8469"/>
    <lineage>
        <taxon>Eukaryota</taxon>
        <taxon>Metazoa</taxon>
        <taxon>Chordata</taxon>
        <taxon>Craniata</taxon>
        <taxon>Vertebrata</taxon>
        <taxon>Euteleostomi</taxon>
        <taxon>Archelosauria</taxon>
        <taxon>Testudinata</taxon>
        <taxon>Testudines</taxon>
        <taxon>Cryptodira</taxon>
        <taxon>Durocryptodira</taxon>
        <taxon>Americhelydia</taxon>
        <taxon>Chelonioidea</taxon>
        <taxon>Cheloniidae</taxon>
        <taxon>Chelonia</taxon>
    </lineage>
</organism>
<evidence type="ECO:0000256" key="8">
    <source>
        <dbReference type="ARBA" id="ARBA00023136"/>
    </source>
</evidence>
<evidence type="ECO:0000256" key="2">
    <source>
        <dbReference type="ARBA" id="ARBA00010663"/>
    </source>
</evidence>